<evidence type="ECO:0000256" key="1">
    <source>
        <dbReference type="SAM" id="Coils"/>
    </source>
</evidence>
<gene>
    <name evidence="3" type="ORF">D0544_12665</name>
</gene>
<organism evidence="3 4">
    <name type="scientific">Aestuariirhabdus litorea</name>
    <dbReference type="NCBI Taxonomy" id="2528527"/>
    <lineage>
        <taxon>Bacteria</taxon>
        <taxon>Pseudomonadati</taxon>
        <taxon>Pseudomonadota</taxon>
        <taxon>Gammaproteobacteria</taxon>
        <taxon>Oceanospirillales</taxon>
        <taxon>Aestuariirhabdaceae</taxon>
        <taxon>Aestuariirhabdus</taxon>
    </lineage>
</organism>
<dbReference type="AlphaFoldDB" id="A0A3P3VJ03"/>
<dbReference type="InterPro" id="IPR027417">
    <property type="entry name" value="P-loop_NTPase"/>
</dbReference>
<dbReference type="EMBL" id="QWEZ01000002">
    <property type="protein sequence ID" value="RRJ82705.1"/>
    <property type="molecule type" value="Genomic_DNA"/>
</dbReference>
<dbReference type="Gene3D" id="3.40.50.300">
    <property type="entry name" value="P-loop containing nucleotide triphosphate hydrolases"/>
    <property type="match status" value="2"/>
</dbReference>
<dbReference type="PANTHER" id="PTHR43681">
    <property type="entry name" value="TRANSMEMBRANE GTPASE FZO"/>
    <property type="match status" value="1"/>
</dbReference>
<evidence type="ECO:0000259" key="2">
    <source>
        <dbReference type="Pfam" id="PF00350"/>
    </source>
</evidence>
<dbReference type="Proteomes" id="UP000280792">
    <property type="component" value="Unassembled WGS sequence"/>
</dbReference>
<sequence>MSTGKLTQQVDAYIKWKHHLIKQLSIYRAWMRSNKVSNPEIEGKLERAAKVLRQDEITLAFVGEFSRGKTELINALFFSQYGQRMLPSQAGRTTMCPTEMFYDRKSERCFIRLLPIETRMASTSITGFKRIPEHWVTIFFDSRDPQAMTQAFTEVARTKTVTVEKARQLGFDPASLDHCDKDRSQVVIPAWRHAMINYDHPLLSQGIRILDTPGLNALGSEPELTLSMLPNAQAIIYLLSADTGVTASDMQVWEHHVRQLDEDTQGSLYAVLNKIDILWDDLQGPEFTQRSIDQVREASARQLRIDSQDVMTLSAKQALLAKVKNDDKLLARSQIQQLETLLCERLILKKEQLVETTVVKQMLQLIQNSRNALSQQLIQTRERQQQLQGNKSDNNHMIYELQEEAHQKYDQHQKRLIAMRANRRLLMRQQQMLKSACNSNQFNDHISALHREMSGSWTTLGMNQSVELLFRNLYLDLNNLQIESKLADKMVDSIYSRYCREHPGTFMEPPSLDVDQYTRELRVIQRKSDRFRSQLKTLLTEQSVVVSRYFATLVSEINKLFERLHGQVEHWASDVLLPLMQNMLEQKQLLEQQMIRLKSLTQENRNHQQQMDRLTTMIHTQEMQLQVLETVLKEFRKPPPFLRSRKVVNLHGQSVA</sequence>
<dbReference type="InterPro" id="IPR045063">
    <property type="entry name" value="Dynamin_N"/>
</dbReference>
<dbReference type="RefSeq" id="WP_125016690.1">
    <property type="nucleotide sequence ID" value="NZ_QWEZ01000002.1"/>
</dbReference>
<dbReference type="SUPFAM" id="SSF52540">
    <property type="entry name" value="P-loop containing nucleoside triphosphate hydrolases"/>
    <property type="match status" value="1"/>
</dbReference>
<evidence type="ECO:0000313" key="3">
    <source>
        <dbReference type="EMBL" id="RRJ82705.1"/>
    </source>
</evidence>
<comment type="caution">
    <text evidence="3">The sequence shown here is derived from an EMBL/GenBank/DDBJ whole genome shotgun (WGS) entry which is preliminary data.</text>
</comment>
<keyword evidence="1" id="KW-0175">Coiled coil</keyword>
<name>A0A3P3VJ03_9GAMM</name>
<accession>A0A3P3VJ03</accession>
<feature type="domain" description="Dynamin N-terminal" evidence="2">
    <location>
        <begin position="59"/>
        <end position="264"/>
    </location>
</feature>
<proteinExistence type="predicted"/>
<reference evidence="3 4" key="1">
    <citation type="submission" date="2018-08" db="EMBL/GenBank/DDBJ databases">
        <authorList>
            <person name="Khan S.A."/>
        </authorList>
    </citation>
    <scope>NUCLEOTIDE SEQUENCE [LARGE SCALE GENOMIC DNA]</scope>
    <source>
        <strain evidence="3 4">GTF-13</strain>
    </source>
</reference>
<feature type="coiled-coil region" evidence="1">
    <location>
        <begin position="580"/>
        <end position="617"/>
    </location>
</feature>
<keyword evidence="4" id="KW-1185">Reference proteome</keyword>
<dbReference type="Pfam" id="PF00350">
    <property type="entry name" value="Dynamin_N"/>
    <property type="match status" value="1"/>
</dbReference>
<evidence type="ECO:0000313" key="4">
    <source>
        <dbReference type="Proteomes" id="UP000280792"/>
    </source>
</evidence>
<dbReference type="PANTHER" id="PTHR43681:SF1">
    <property type="entry name" value="SARCALUMENIN"/>
    <property type="match status" value="1"/>
</dbReference>
<protein>
    <submittedName>
        <fullName evidence="3">GTPase</fullName>
    </submittedName>
</protein>
<dbReference type="InterPro" id="IPR051943">
    <property type="entry name" value="TRAFAC_Dynamin-like_GTPase"/>
</dbReference>
<reference evidence="3 4" key="2">
    <citation type="submission" date="2018-12" db="EMBL/GenBank/DDBJ databases">
        <title>Simiduia agarivorans gen. nov., sp. nov., a marine, agarolytic bacterium isolated from shallow coastal water from Keelung, Taiwan.</title>
        <authorList>
            <person name="Shieh W.Y."/>
        </authorList>
    </citation>
    <scope>NUCLEOTIDE SEQUENCE [LARGE SCALE GENOMIC DNA]</scope>
    <source>
        <strain evidence="3 4">GTF-13</strain>
    </source>
</reference>